<proteinExistence type="predicted"/>
<organism evidence="3">
    <name type="scientific">Hydatigena taeniaeformis</name>
    <name type="common">Feline tapeworm</name>
    <name type="synonym">Taenia taeniaeformis</name>
    <dbReference type="NCBI Taxonomy" id="6205"/>
    <lineage>
        <taxon>Eukaryota</taxon>
        <taxon>Metazoa</taxon>
        <taxon>Spiralia</taxon>
        <taxon>Lophotrochozoa</taxon>
        <taxon>Platyhelminthes</taxon>
        <taxon>Cestoda</taxon>
        <taxon>Eucestoda</taxon>
        <taxon>Cyclophyllidea</taxon>
        <taxon>Taeniidae</taxon>
        <taxon>Hydatigera</taxon>
    </lineage>
</organism>
<protein>
    <submittedName>
        <fullName evidence="3">Peptidase A1 domain-containing protein</fullName>
    </submittedName>
</protein>
<dbReference type="Proteomes" id="UP000274429">
    <property type="component" value="Unassembled WGS sequence"/>
</dbReference>
<dbReference type="EMBL" id="UYWX01000980">
    <property type="protein sequence ID" value="VDM19732.1"/>
    <property type="molecule type" value="Genomic_DNA"/>
</dbReference>
<keyword evidence="2" id="KW-1185">Reference proteome</keyword>
<evidence type="ECO:0000313" key="1">
    <source>
        <dbReference type="EMBL" id="VDM19732.1"/>
    </source>
</evidence>
<dbReference type="STRING" id="6205.A0A0R3WNL8"/>
<name>A0A0R3WNL8_HYDTA</name>
<dbReference type="OrthoDB" id="10012272at2759"/>
<reference evidence="1 2" key="2">
    <citation type="submission" date="2018-11" db="EMBL/GenBank/DDBJ databases">
        <authorList>
            <consortium name="Pathogen Informatics"/>
        </authorList>
    </citation>
    <scope>NUCLEOTIDE SEQUENCE [LARGE SCALE GENOMIC DNA]</scope>
</reference>
<reference evidence="3" key="1">
    <citation type="submission" date="2017-02" db="UniProtKB">
        <authorList>
            <consortium name="WormBaseParasite"/>
        </authorList>
    </citation>
    <scope>IDENTIFICATION</scope>
</reference>
<evidence type="ECO:0000313" key="2">
    <source>
        <dbReference type="Proteomes" id="UP000274429"/>
    </source>
</evidence>
<evidence type="ECO:0000313" key="3">
    <source>
        <dbReference type="WBParaSite" id="TTAC_0000235601-mRNA-1"/>
    </source>
</evidence>
<sequence length="213" mass="23606">MISFSFLDLSPAIVNRALWISLKGSRVMVQMSAGNPQSNQPLMNKIFRTYFFPQLPLRQRDNAVGEEVDQFSWHHYSISVTFDPETADISASTLMVDGELVGTLEAFGEPIYVTRQTKEFFPQFITVGTCYDPSIPAAQQSLNGALAGMTLLLGRNEDQSVSRCLAECGETLLIPRASRVGPLPPYYPQSLLCLSKCCMNPDILITLDLECVT</sequence>
<dbReference type="AlphaFoldDB" id="A0A0R3WNL8"/>
<accession>A0A0R3WNL8</accession>
<dbReference type="WBParaSite" id="TTAC_0000235601-mRNA-1">
    <property type="protein sequence ID" value="TTAC_0000235601-mRNA-1"/>
    <property type="gene ID" value="TTAC_0000235601"/>
</dbReference>
<gene>
    <name evidence="1" type="ORF">TTAC_LOCUS2343</name>
</gene>